<gene>
    <name evidence="2" type="ORF">HHK36_006041</name>
</gene>
<protein>
    <recommendedName>
        <fullName evidence="4">DUF1764 domain-containing protein</fullName>
    </recommendedName>
</protein>
<dbReference type="EMBL" id="JABCRI010000004">
    <property type="protein sequence ID" value="KAF8406920.1"/>
    <property type="molecule type" value="Genomic_DNA"/>
</dbReference>
<feature type="region of interest" description="Disordered" evidence="1">
    <location>
        <begin position="1"/>
        <end position="43"/>
    </location>
</feature>
<evidence type="ECO:0008006" key="4">
    <source>
        <dbReference type="Google" id="ProtNLM"/>
    </source>
</evidence>
<dbReference type="OMA" id="DGFNSNP"/>
<sequence>MRENPVAEQKIPSAEQRKPGREIDEIFYGKKKRKKPEVEQTEKLAEDVTAKTKKMTKKNKSKVVKDVGFVDPPSRPRKKMVDGLTIYSEEDLGIGKLDAGGTPLCPFDCSCCF</sequence>
<keyword evidence="3" id="KW-1185">Reference proteome</keyword>
<dbReference type="InterPro" id="IPR013885">
    <property type="entry name" value="DUF1764_euk"/>
</dbReference>
<organism evidence="2 3">
    <name type="scientific">Tetracentron sinense</name>
    <name type="common">Spur-leaf</name>
    <dbReference type="NCBI Taxonomy" id="13715"/>
    <lineage>
        <taxon>Eukaryota</taxon>
        <taxon>Viridiplantae</taxon>
        <taxon>Streptophyta</taxon>
        <taxon>Embryophyta</taxon>
        <taxon>Tracheophyta</taxon>
        <taxon>Spermatophyta</taxon>
        <taxon>Magnoliopsida</taxon>
        <taxon>Trochodendrales</taxon>
        <taxon>Trochodendraceae</taxon>
        <taxon>Tetracentron</taxon>
    </lineage>
</organism>
<feature type="compositionally biased region" description="Basic and acidic residues" evidence="1">
    <location>
        <begin position="15"/>
        <end position="28"/>
    </location>
</feature>
<evidence type="ECO:0000313" key="3">
    <source>
        <dbReference type="Proteomes" id="UP000655225"/>
    </source>
</evidence>
<dbReference type="AlphaFoldDB" id="A0A834ZJN8"/>
<dbReference type="PANTHER" id="PTHR34066">
    <property type="entry name" value="GROWTH FACTOR 2"/>
    <property type="match status" value="1"/>
</dbReference>
<name>A0A834ZJN8_TETSI</name>
<evidence type="ECO:0000256" key="1">
    <source>
        <dbReference type="SAM" id="MobiDB-lite"/>
    </source>
</evidence>
<dbReference type="PANTHER" id="PTHR34066:SF1">
    <property type="entry name" value="DUF1764 FAMILY PROTEIN"/>
    <property type="match status" value="1"/>
</dbReference>
<comment type="caution">
    <text evidence="2">The sequence shown here is derived from an EMBL/GenBank/DDBJ whole genome shotgun (WGS) entry which is preliminary data.</text>
</comment>
<dbReference type="Proteomes" id="UP000655225">
    <property type="component" value="Unassembled WGS sequence"/>
</dbReference>
<evidence type="ECO:0000313" key="2">
    <source>
        <dbReference type="EMBL" id="KAF8406920.1"/>
    </source>
</evidence>
<proteinExistence type="predicted"/>
<reference evidence="2 3" key="1">
    <citation type="submission" date="2020-04" db="EMBL/GenBank/DDBJ databases">
        <title>Plant Genome Project.</title>
        <authorList>
            <person name="Zhang R.-G."/>
        </authorList>
    </citation>
    <scope>NUCLEOTIDE SEQUENCE [LARGE SCALE GENOMIC DNA]</scope>
    <source>
        <strain evidence="2">YNK0</strain>
        <tissue evidence="2">Leaf</tissue>
    </source>
</reference>
<accession>A0A834ZJN8</accession>
<dbReference type="OrthoDB" id="20835at2759"/>
<dbReference type="Pfam" id="PF08576">
    <property type="entry name" value="DUF1764"/>
    <property type="match status" value="1"/>
</dbReference>